<keyword evidence="4" id="KW-1185">Reference proteome</keyword>
<dbReference type="Proteomes" id="UP000198211">
    <property type="component" value="Unassembled WGS sequence"/>
</dbReference>
<sequence length="513" mass="58609">MDDGMTASELRQRYERGGSVRDSDLSAAQLRSRYAIPGNTFKEKQSDSNTMMIIAAIVVLTSIMSLFTKKDLGLLLPDDTPGDPVSLRHTTTKEETEVFKPLKPKVDPSKKVARYRAGQVPKFAHGYEEDRGFVTAHSHVRVIPAAKAQHKAAPVINTGRKRVEAQVLSSAKPTANARGRRQRSSSPSDNDKDSSDEDVAKALQDSSSEEEDSDIDRRRRMLRNKAKAREAQKEETTPVVLEKKSERQPVEPQIVKRNAVAPAMKARDGESESSGSGSSSSEYETDTDDSEPGEELMKPVFVPKKARGTVKRQEELAAEEERRQKREQEKLDDRKMESRRLVAEEIRREQDGADKDDSTDVEMPDDTDGLDPETEYRDWELREMRRIKRDRDQKELRRKEEEETLRRRNMTEEERAAEDAKLKKNEPKEKKKLKFMQKYYHKGAFYVDDDSIRTKDDVRKRDATEATLEDKFNREMLPAVMQVKNFGRAGRIATKILSLAYENVRLVCVSLLS</sequence>
<organism evidence="3 4">
    <name type="scientific">Phytophthora megakarya</name>
    <dbReference type="NCBI Taxonomy" id="4795"/>
    <lineage>
        <taxon>Eukaryota</taxon>
        <taxon>Sar</taxon>
        <taxon>Stramenopiles</taxon>
        <taxon>Oomycota</taxon>
        <taxon>Peronosporomycetes</taxon>
        <taxon>Peronosporales</taxon>
        <taxon>Peronosporaceae</taxon>
        <taxon>Phytophthora</taxon>
    </lineage>
</organism>
<feature type="compositionally biased region" description="Basic and acidic residues" evidence="1">
    <location>
        <begin position="227"/>
        <end position="249"/>
    </location>
</feature>
<comment type="caution">
    <text evidence="3">The sequence shown here is derived from an EMBL/GenBank/DDBJ whole genome shotgun (WGS) entry which is preliminary data.</text>
</comment>
<gene>
    <name evidence="3" type="ORF">PHMEG_0002294</name>
</gene>
<feature type="compositionally biased region" description="Basic and acidic residues" evidence="1">
    <location>
        <begin position="311"/>
        <end position="358"/>
    </location>
</feature>
<dbReference type="PANTHER" id="PTHR15327">
    <property type="entry name" value="MICROFIBRIL-ASSOCIATED PROTEIN"/>
    <property type="match status" value="1"/>
</dbReference>
<dbReference type="InterPro" id="IPR009730">
    <property type="entry name" value="MFAP1_C"/>
</dbReference>
<dbReference type="EMBL" id="NBNE01000099">
    <property type="protein sequence ID" value="OWZ22920.1"/>
    <property type="molecule type" value="Genomic_DNA"/>
</dbReference>
<name>A0A225X142_9STRA</name>
<feature type="compositionally biased region" description="Acidic residues" evidence="1">
    <location>
        <begin position="283"/>
        <end position="294"/>
    </location>
</feature>
<feature type="region of interest" description="Disordered" evidence="1">
    <location>
        <begin position="165"/>
        <end position="376"/>
    </location>
</feature>
<evidence type="ECO:0000256" key="1">
    <source>
        <dbReference type="SAM" id="MobiDB-lite"/>
    </source>
</evidence>
<feature type="compositionally biased region" description="Basic and acidic residues" evidence="1">
    <location>
        <begin position="10"/>
        <end position="22"/>
    </location>
</feature>
<feature type="domain" description="Micro-fibrillar-associated protein 1 C-terminal" evidence="2">
    <location>
        <begin position="288"/>
        <end position="494"/>
    </location>
</feature>
<feature type="compositionally biased region" description="Acidic residues" evidence="1">
    <location>
        <begin position="359"/>
        <end position="373"/>
    </location>
</feature>
<evidence type="ECO:0000313" key="3">
    <source>
        <dbReference type="EMBL" id="OWZ22920.1"/>
    </source>
</evidence>
<accession>A0A225X142</accession>
<evidence type="ECO:0000313" key="4">
    <source>
        <dbReference type="Proteomes" id="UP000198211"/>
    </source>
</evidence>
<proteinExistence type="predicted"/>
<feature type="region of interest" description="Disordered" evidence="1">
    <location>
        <begin position="1"/>
        <end position="22"/>
    </location>
</feature>
<feature type="compositionally biased region" description="Low complexity" evidence="1">
    <location>
        <begin position="272"/>
        <end position="282"/>
    </location>
</feature>
<dbReference type="AlphaFoldDB" id="A0A225X142"/>
<dbReference type="InterPro" id="IPR033194">
    <property type="entry name" value="MFAP1"/>
</dbReference>
<dbReference type="Pfam" id="PF06991">
    <property type="entry name" value="MFAP1"/>
    <property type="match status" value="1"/>
</dbReference>
<protein>
    <submittedName>
        <fullName evidence="3">Microfibrillar-associated protein 1</fullName>
    </submittedName>
</protein>
<feature type="region of interest" description="Disordered" evidence="1">
    <location>
        <begin position="390"/>
        <end position="429"/>
    </location>
</feature>
<reference evidence="4" key="1">
    <citation type="submission" date="2017-03" db="EMBL/GenBank/DDBJ databases">
        <title>Phytopthora megakarya and P. palmivora, two closely related causual agents of cacao black pod achieved similar genome size and gene model numbers by different mechanisms.</title>
        <authorList>
            <person name="Ali S."/>
            <person name="Shao J."/>
            <person name="Larry D.J."/>
            <person name="Kronmiller B."/>
            <person name="Shen D."/>
            <person name="Strem M.D."/>
            <person name="Melnick R.L."/>
            <person name="Guiltinan M.J."/>
            <person name="Tyler B.M."/>
            <person name="Meinhardt L.W."/>
            <person name="Bailey B.A."/>
        </authorList>
    </citation>
    <scope>NUCLEOTIDE SEQUENCE [LARGE SCALE GENOMIC DNA]</scope>
    <source>
        <strain evidence="4">zdho120</strain>
    </source>
</reference>
<evidence type="ECO:0000259" key="2">
    <source>
        <dbReference type="Pfam" id="PF06991"/>
    </source>
</evidence>
<dbReference type="STRING" id="4795.A0A225X142"/>
<dbReference type="OrthoDB" id="1111734at2759"/>